<keyword evidence="4" id="KW-0436">Ligase</keyword>
<proteinExistence type="inferred from homology"/>
<keyword evidence="7" id="KW-0694">RNA-binding</keyword>
<evidence type="ECO:0000256" key="5">
    <source>
        <dbReference type="ARBA" id="ARBA00022741"/>
    </source>
</evidence>
<dbReference type="GO" id="GO:0004813">
    <property type="term" value="F:alanine-tRNA ligase activity"/>
    <property type="evidence" value="ECO:0007669"/>
    <property type="project" value="UniProtKB-EC"/>
</dbReference>
<evidence type="ECO:0000256" key="1">
    <source>
        <dbReference type="ARBA" id="ARBA00008226"/>
    </source>
</evidence>
<dbReference type="PANTHER" id="PTHR11777">
    <property type="entry name" value="ALANYL-TRNA SYNTHETASE"/>
    <property type="match status" value="1"/>
</dbReference>
<keyword evidence="8" id="KW-0648">Protein biosynthesis</keyword>
<reference evidence="11 12" key="1">
    <citation type="submission" date="2024-04" db="EMBL/GenBank/DDBJ databases">
        <authorList>
            <person name="Fracassetti M."/>
        </authorList>
    </citation>
    <scope>NUCLEOTIDE SEQUENCE [LARGE SCALE GENOMIC DNA]</scope>
</reference>
<dbReference type="EMBL" id="OZ034819">
    <property type="protein sequence ID" value="CAL1391545.1"/>
    <property type="molecule type" value="Genomic_DNA"/>
</dbReference>
<keyword evidence="3" id="KW-0820">tRNA-binding</keyword>
<dbReference type="InterPro" id="IPR045864">
    <property type="entry name" value="aa-tRNA-synth_II/BPL/LPL"/>
</dbReference>
<evidence type="ECO:0000256" key="9">
    <source>
        <dbReference type="ARBA" id="ARBA00023146"/>
    </source>
</evidence>
<comment type="similarity">
    <text evidence="1">Belongs to the class-II aminoacyl-tRNA synthetase family.</text>
</comment>
<keyword evidence="6" id="KW-0067">ATP-binding</keyword>
<evidence type="ECO:0000313" key="12">
    <source>
        <dbReference type="Proteomes" id="UP001497516"/>
    </source>
</evidence>
<dbReference type="InterPro" id="IPR018165">
    <property type="entry name" value="Ala-tRNA-synth_IIc_core"/>
</dbReference>
<evidence type="ECO:0000259" key="10">
    <source>
        <dbReference type="PROSITE" id="PS50860"/>
    </source>
</evidence>
<protein>
    <recommendedName>
        <fullName evidence="2">alanine--tRNA ligase</fullName>
        <ecNumber evidence="2">6.1.1.7</ecNumber>
    </recommendedName>
</protein>
<dbReference type="Pfam" id="PF01411">
    <property type="entry name" value="tRNA-synt_2c"/>
    <property type="match status" value="1"/>
</dbReference>
<dbReference type="SUPFAM" id="SSF55681">
    <property type="entry name" value="Class II aaRS and biotin synthetases"/>
    <property type="match status" value="1"/>
</dbReference>
<evidence type="ECO:0000256" key="8">
    <source>
        <dbReference type="ARBA" id="ARBA00022917"/>
    </source>
</evidence>
<dbReference type="Gene3D" id="3.30.930.10">
    <property type="entry name" value="Bira Bifunctional Protein, Domain 2"/>
    <property type="match status" value="1"/>
</dbReference>
<name>A0AAV2EZW9_9ROSI</name>
<dbReference type="GO" id="GO:0006419">
    <property type="term" value="P:alanyl-tRNA aminoacylation"/>
    <property type="evidence" value="ECO:0007669"/>
    <property type="project" value="InterPro"/>
</dbReference>
<dbReference type="PANTHER" id="PTHR11777:SF9">
    <property type="entry name" value="ALANINE--TRNA LIGASE, CYTOPLASMIC"/>
    <property type="match status" value="1"/>
</dbReference>
<evidence type="ECO:0000256" key="2">
    <source>
        <dbReference type="ARBA" id="ARBA00013168"/>
    </source>
</evidence>
<dbReference type="Proteomes" id="UP001497516">
    <property type="component" value="Chromosome 6"/>
</dbReference>
<organism evidence="11 12">
    <name type="scientific">Linum trigynum</name>
    <dbReference type="NCBI Taxonomy" id="586398"/>
    <lineage>
        <taxon>Eukaryota</taxon>
        <taxon>Viridiplantae</taxon>
        <taxon>Streptophyta</taxon>
        <taxon>Embryophyta</taxon>
        <taxon>Tracheophyta</taxon>
        <taxon>Spermatophyta</taxon>
        <taxon>Magnoliopsida</taxon>
        <taxon>eudicotyledons</taxon>
        <taxon>Gunneridae</taxon>
        <taxon>Pentapetalae</taxon>
        <taxon>rosids</taxon>
        <taxon>fabids</taxon>
        <taxon>Malpighiales</taxon>
        <taxon>Linaceae</taxon>
        <taxon>Linum</taxon>
    </lineage>
</organism>
<accession>A0AAV2EZW9</accession>
<dbReference type="InterPro" id="IPR018164">
    <property type="entry name" value="Ala-tRNA-synth_IIc_N"/>
</dbReference>
<gene>
    <name evidence="11" type="ORF">LTRI10_LOCUS32260</name>
</gene>
<dbReference type="GO" id="GO:0002161">
    <property type="term" value="F:aminoacyl-tRNA deacylase activity"/>
    <property type="evidence" value="ECO:0007669"/>
    <property type="project" value="TreeGrafter"/>
</dbReference>
<evidence type="ECO:0000256" key="3">
    <source>
        <dbReference type="ARBA" id="ARBA00022555"/>
    </source>
</evidence>
<keyword evidence="5" id="KW-0547">Nucleotide-binding</keyword>
<dbReference type="GO" id="GO:0005524">
    <property type="term" value="F:ATP binding"/>
    <property type="evidence" value="ECO:0007669"/>
    <property type="project" value="UniProtKB-KW"/>
</dbReference>
<dbReference type="InterPro" id="IPR050058">
    <property type="entry name" value="Ala-tRNA_ligase"/>
</dbReference>
<dbReference type="AlphaFoldDB" id="A0AAV2EZW9"/>
<dbReference type="GO" id="GO:0000049">
    <property type="term" value="F:tRNA binding"/>
    <property type="evidence" value="ECO:0007669"/>
    <property type="project" value="UniProtKB-KW"/>
</dbReference>
<keyword evidence="9" id="KW-0030">Aminoacyl-tRNA synthetase</keyword>
<evidence type="ECO:0000313" key="11">
    <source>
        <dbReference type="EMBL" id="CAL1391545.1"/>
    </source>
</evidence>
<evidence type="ECO:0000256" key="4">
    <source>
        <dbReference type="ARBA" id="ARBA00022598"/>
    </source>
</evidence>
<dbReference type="GO" id="GO:0005739">
    <property type="term" value="C:mitochondrion"/>
    <property type="evidence" value="ECO:0007669"/>
    <property type="project" value="TreeGrafter"/>
</dbReference>
<evidence type="ECO:0000256" key="6">
    <source>
        <dbReference type="ARBA" id="ARBA00022840"/>
    </source>
</evidence>
<dbReference type="PROSITE" id="PS50860">
    <property type="entry name" value="AA_TRNA_LIGASE_II_ALA"/>
    <property type="match status" value="1"/>
</dbReference>
<dbReference type="EC" id="6.1.1.7" evidence="2"/>
<dbReference type="GO" id="GO:0009507">
    <property type="term" value="C:chloroplast"/>
    <property type="evidence" value="ECO:0007669"/>
    <property type="project" value="TreeGrafter"/>
</dbReference>
<keyword evidence="12" id="KW-1185">Reference proteome</keyword>
<sequence>MLGNWSFGDYFKKEAIEWAWELLTKVYGLPEDRIYATYFEGDEKAGLAPDNEARDMWHELLPPGRVLRCFHLVARTIFGRWVIPVHVVLVQKYISIGSVIGMQHNRDPTCIEIWNLVFIQGLT</sequence>
<evidence type="ECO:0000256" key="7">
    <source>
        <dbReference type="ARBA" id="ARBA00022884"/>
    </source>
</evidence>
<feature type="domain" description="Alanyl-transfer RNA synthetases family profile" evidence="10">
    <location>
        <begin position="1"/>
        <end position="120"/>
    </location>
</feature>